<dbReference type="Proteomes" id="UP000825729">
    <property type="component" value="Unassembled WGS sequence"/>
</dbReference>
<proteinExistence type="predicted"/>
<feature type="region of interest" description="Disordered" evidence="1">
    <location>
        <begin position="80"/>
        <end position="103"/>
    </location>
</feature>
<evidence type="ECO:0000313" key="3">
    <source>
        <dbReference type="Proteomes" id="UP000825729"/>
    </source>
</evidence>
<feature type="compositionally biased region" description="Low complexity" evidence="1">
    <location>
        <begin position="35"/>
        <end position="45"/>
    </location>
</feature>
<reference evidence="2 3" key="1">
    <citation type="submission" date="2021-07" db="EMBL/GenBank/DDBJ databases">
        <title>The Aristolochia fimbriata genome: insights into angiosperm evolution, floral development and chemical biosynthesis.</title>
        <authorList>
            <person name="Jiao Y."/>
        </authorList>
    </citation>
    <scope>NUCLEOTIDE SEQUENCE [LARGE SCALE GENOMIC DNA]</scope>
    <source>
        <strain evidence="2">IBCAS-2021</strain>
        <tissue evidence="2">Leaf</tissue>
    </source>
</reference>
<sequence>MDKCVRARKNAGTKVTNDDDFKLYISGRGHKSDTPEISPTSSSTIQEKKKRETSSTSTMAAGCIPRLIKPKKKPEIIQEKKKLKKPKKKPEIIPRKNKFQPPSYPCSMNKQQLTGRWQFLDEKYCPPKMRIKRINSTQSILLVFLVTTVKSKAMVLVEMECGSH</sequence>
<accession>A0AAV7DRX6</accession>
<evidence type="ECO:0000256" key="1">
    <source>
        <dbReference type="SAM" id="MobiDB-lite"/>
    </source>
</evidence>
<comment type="caution">
    <text evidence="2">The sequence shown here is derived from an EMBL/GenBank/DDBJ whole genome shotgun (WGS) entry which is preliminary data.</text>
</comment>
<feature type="compositionally biased region" description="Basic residues" evidence="1">
    <location>
        <begin position="1"/>
        <end position="11"/>
    </location>
</feature>
<dbReference type="EMBL" id="JAINDJ010000008">
    <property type="protein sequence ID" value="KAG9439370.1"/>
    <property type="molecule type" value="Genomic_DNA"/>
</dbReference>
<feature type="region of interest" description="Disordered" evidence="1">
    <location>
        <begin position="1"/>
        <end position="63"/>
    </location>
</feature>
<keyword evidence="3" id="KW-1185">Reference proteome</keyword>
<evidence type="ECO:0000313" key="2">
    <source>
        <dbReference type="EMBL" id="KAG9439370.1"/>
    </source>
</evidence>
<organism evidence="2 3">
    <name type="scientific">Aristolochia fimbriata</name>
    <name type="common">White veined hardy Dutchman's pipe vine</name>
    <dbReference type="NCBI Taxonomy" id="158543"/>
    <lineage>
        <taxon>Eukaryota</taxon>
        <taxon>Viridiplantae</taxon>
        <taxon>Streptophyta</taxon>
        <taxon>Embryophyta</taxon>
        <taxon>Tracheophyta</taxon>
        <taxon>Spermatophyta</taxon>
        <taxon>Magnoliopsida</taxon>
        <taxon>Magnoliidae</taxon>
        <taxon>Piperales</taxon>
        <taxon>Aristolochiaceae</taxon>
        <taxon>Aristolochia</taxon>
    </lineage>
</organism>
<dbReference type="AlphaFoldDB" id="A0AAV7DRX6"/>
<gene>
    <name evidence="2" type="ORF">H6P81_019535</name>
</gene>
<protein>
    <submittedName>
        <fullName evidence="2">Uncharacterized protein</fullName>
    </submittedName>
</protein>
<name>A0AAV7DRX6_ARIFI</name>